<evidence type="ECO:0000313" key="5">
    <source>
        <dbReference type="Proteomes" id="UP000037122"/>
    </source>
</evidence>
<dbReference type="GO" id="GO:0000151">
    <property type="term" value="C:ubiquitin ligase complex"/>
    <property type="evidence" value="ECO:0007669"/>
    <property type="project" value="TreeGrafter"/>
</dbReference>
<dbReference type="Gene3D" id="1.25.40.20">
    <property type="entry name" value="Ankyrin repeat-containing domain"/>
    <property type="match status" value="1"/>
</dbReference>
<dbReference type="Proteomes" id="UP000037122">
    <property type="component" value="Unassembled WGS sequence"/>
</dbReference>
<organism evidence="4 5">
    <name type="scientific">Candidozyma auris</name>
    <name type="common">Yeast</name>
    <name type="synonym">Candida auris</name>
    <dbReference type="NCBI Taxonomy" id="498019"/>
    <lineage>
        <taxon>Eukaryota</taxon>
        <taxon>Fungi</taxon>
        <taxon>Dikarya</taxon>
        <taxon>Ascomycota</taxon>
        <taxon>Saccharomycotina</taxon>
        <taxon>Pichiomycetes</taxon>
        <taxon>Metschnikowiaceae</taxon>
        <taxon>Candidozyma</taxon>
    </lineage>
</organism>
<evidence type="ECO:0000259" key="3">
    <source>
        <dbReference type="PROSITE" id="PS50097"/>
    </source>
</evidence>
<dbReference type="VEuPathDB" id="FungiDB:CJI96_0003381"/>
<dbReference type="CDD" id="cd18186">
    <property type="entry name" value="BTB_POZ_ZBTB_KLHL-like"/>
    <property type="match status" value="1"/>
</dbReference>
<keyword evidence="1" id="KW-0677">Repeat</keyword>
<feature type="domain" description="BTB" evidence="3">
    <location>
        <begin position="155"/>
        <end position="229"/>
    </location>
</feature>
<dbReference type="InterPro" id="IPR036770">
    <property type="entry name" value="Ankyrin_rpt-contain_sf"/>
</dbReference>
<name>A0A0L0P5Q8_CANAR</name>
<dbReference type="PANTHER" id="PTHR46231">
    <property type="entry name" value="ANKYRIN REPEAT AND BTB/POZ DOMAIN-CONTAINING PROTEIN 1"/>
    <property type="match status" value="1"/>
</dbReference>
<dbReference type="VEuPathDB" id="FungiDB:CJJ09_002678"/>
<comment type="caution">
    <text evidence="4">The sequence shown here is derived from an EMBL/GenBank/DDBJ whole genome shotgun (WGS) entry which is preliminary data.</text>
</comment>
<dbReference type="AlphaFoldDB" id="A0A0L0P5Q8"/>
<protein>
    <recommendedName>
        <fullName evidence="3">BTB domain-containing protein</fullName>
    </recommendedName>
</protein>
<dbReference type="VEuPathDB" id="FungiDB:CJI97_000719"/>
<evidence type="ECO:0000256" key="2">
    <source>
        <dbReference type="ARBA" id="ARBA00023043"/>
    </source>
</evidence>
<sequence>MPLETLNNPAMIDLPMNYDNVPLSNGTRSAGPDVDLDKAYNDLLWACRVGDTVLADSLTLLPQLDINRVDEWDYLPLILASLCGHLQIVKMLLARGAICERDTFQGARCIYGALNDDIRNVLLSYNISKKVDDDQPFLAHLSKLLLPAMIPHACRDLAVVFPHILDRKLRVFVVNRFLLMARSPYFLRKLCPGGQWHLSSVIRMPEQTDAAAFEAIVDYIYLRTDQLPLEKPPEQLPLFAKKLGLEQFSDSLMDFQAKQDKGSRLRQKAELSFVERAREDMKEFFEGHVLANVFVKSLDELDLKECKYDQNEGEESEDEQEIDFQELDLSKILSAEKRKKLLDSSAIPDVILCSLDFESNTILFYPVHRAVLIRANFYFTMFEPSWSQETANLPLVGEDDCTGAAGEKAVDRTMLLPEDIPIYHTYMGASRKEVTEVILRFLYYNDSIIIDPEIAVEVLLAADELQIERLKSISELSLTNFVQKFIFKKLQALPSVVGYDVFELIEIAWRLRSERLEQHMTKLIAHNIEAICEDWSLRQKLLDLIRASAHRIEERQATDTIELVDDMRYYLAKKFAVYDEFTNLEGIGASLNPNMAEPEDNRTFKAAMLDYEHDVAIVDQLLDELGLEA</sequence>
<dbReference type="VEuPathDB" id="FungiDB:CJJ07_000555"/>
<dbReference type="GO" id="GO:0005737">
    <property type="term" value="C:cytoplasm"/>
    <property type="evidence" value="ECO:0007669"/>
    <property type="project" value="TreeGrafter"/>
</dbReference>
<evidence type="ECO:0000256" key="1">
    <source>
        <dbReference type="ARBA" id="ARBA00022737"/>
    </source>
</evidence>
<dbReference type="SUPFAM" id="SSF48403">
    <property type="entry name" value="Ankyrin repeat"/>
    <property type="match status" value="1"/>
</dbReference>
<proteinExistence type="predicted"/>
<reference evidence="5" key="1">
    <citation type="journal article" date="2015" name="BMC Genomics">
        <title>Draft genome of a commonly misdiagnosed multidrug resistant pathogen Candida auris.</title>
        <authorList>
            <person name="Chatterjee S."/>
            <person name="Alampalli S.V."/>
            <person name="Nageshan R.K."/>
            <person name="Chettiar S.T."/>
            <person name="Joshi S."/>
            <person name="Tatu U.S."/>
        </authorList>
    </citation>
    <scope>NUCLEOTIDE SEQUENCE [LARGE SCALE GENOMIC DNA]</scope>
    <source>
        <strain evidence="5">6684</strain>
    </source>
</reference>
<dbReference type="InterPro" id="IPR011333">
    <property type="entry name" value="SKP1/BTB/POZ_sf"/>
</dbReference>
<keyword evidence="2" id="KW-0040">ANK repeat</keyword>
<gene>
    <name evidence="4" type="ORF">QG37_01563</name>
</gene>
<accession>A0A0L0P5Q8</accession>
<dbReference type="EMBL" id="LGST01000012">
    <property type="protein sequence ID" value="KNE01376.1"/>
    <property type="molecule type" value="Genomic_DNA"/>
</dbReference>
<dbReference type="InterPro" id="IPR044515">
    <property type="entry name" value="ABTB1"/>
</dbReference>
<dbReference type="PANTHER" id="PTHR46231:SF1">
    <property type="entry name" value="ANKYRIN REPEAT AND BTB_POZ DOMAIN-CONTAINING PROTEIN 1"/>
    <property type="match status" value="1"/>
</dbReference>
<dbReference type="SUPFAM" id="SSF54695">
    <property type="entry name" value="POZ domain"/>
    <property type="match status" value="2"/>
</dbReference>
<evidence type="ECO:0000313" key="4">
    <source>
        <dbReference type="EMBL" id="KNE01376.1"/>
    </source>
</evidence>
<dbReference type="PROSITE" id="PS50097">
    <property type="entry name" value="BTB"/>
    <property type="match status" value="1"/>
</dbReference>
<dbReference type="Gene3D" id="3.30.710.10">
    <property type="entry name" value="Potassium Channel Kv1.1, Chain A"/>
    <property type="match status" value="2"/>
</dbReference>
<dbReference type="SMART" id="SM00225">
    <property type="entry name" value="BTB"/>
    <property type="match status" value="2"/>
</dbReference>
<dbReference type="Pfam" id="PF00651">
    <property type="entry name" value="BTB"/>
    <property type="match status" value="1"/>
</dbReference>
<dbReference type="InterPro" id="IPR000210">
    <property type="entry name" value="BTB/POZ_dom"/>
</dbReference>
<dbReference type="VEuPathDB" id="FungiDB:QG37_01563"/>
<dbReference type="VEuPathDB" id="FungiDB:B9J08_000718"/>